<gene>
    <name evidence="1" type="ORF">EgrG_000507400</name>
</gene>
<evidence type="ECO:0000313" key="2">
    <source>
        <dbReference type="Proteomes" id="UP000492820"/>
    </source>
</evidence>
<dbReference type="Proteomes" id="UP000492820">
    <property type="component" value="Unassembled WGS sequence"/>
</dbReference>
<reference evidence="1" key="2">
    <citation type="submission" date="2014-06" db="EMBL/GenBank/DDBJ databases">
        <authorList>
            <person name="Aslett M."/>
        </authorList>
    </citation>
    <scope>NUCLEOTIDE SEQUENCE</scope>
</reference>
<dbReference type="WBParaSite" id="EgrG_000507400">
    <property type="protein sequence ID" value="EgrG_000507400"/>
    <property type="gene ID" value="EgrG_000507400"/>
</dbReference>
<protein>
    <submittedName>
        <fullName evidence="1 3">Uncharacterized protein</fullName>
    </submittedName>
</protein>
<proteinExistence type="predicted"/>
<dbReference type="AlphaFoldDB" id="A0A068WMP6"/>
<sequence>MPSYTFSNVHPSIQLHNYLSSIASIHSSSSLPVSLHNHFSLITISFLLQPTDFECHRRILSTLVKPPTLPRRHTFQHDRTRYSNTPSVAIHTSCTTTTTTATTTTTK</sequence>
<evidence type="ECO:0000313" key="3">
    <source>
        <dbReference type="WBParaSite" id="EgrG_000507400"/>
    </source>
</evidence>
<organism evidence="1">
    <name type="scientific">Echinococcus granulosus</name>
    <name type="common">Hydatid tapeworm</name>
    <dbReference type="NCBI Taxonomy" id="6210"/>
    <lineage>
        <taxon>Eukaryota</taxon>
        <taxon>Metazoa</taxon>
        <taxon>Spiralia</taxon>
        <taxon>Lophotrochozoa</taxon>
        <taxon>Platyhelminthes</taxon>
        <taxon>Cestoda</taxon>
        <taxon>Eucestoda</taxon>
        <taxon>Cyclophyllidea</taxon>
        <taxon>Taeniidae</taxon>
        <taxon>Echinococcus</taxon>
        <taxon>Echinococcus granulosus group</taxon>
    </lineage>
</organism>
<reference evidence="3" key="3">
    <citation type="submission" date="2020-10" db="UniProtKB">
        <authorList>
            <consortium name="WormBaseParasite"/>
        </authorList>
    </citation>
    <scope>IDENTIFICATION</scope>
</reference>
<dbReference type="EMBL" id="LK028579">
    <property type="protein sequence ID" value="CDS19741.1"/>
    <property type="molecule type" value="Genomic_DNA"/>
</dbReference>
<name>A0A068WMP6_ECHGR</name>
<evidence type="ECO:0000313" key="1">
    <source>
        <dbReference type="EMBL" id="CDS19741.1"/>
    </source>
</evidence>
<reference evidence="1 2" key="1">
    <citation type="journal article" date="2013" name="Nature">
        <title>The genomes of four tapeworm species reveal adaptations to parasitism.</title>
        <authorList>
            <person name="Tsai I.J."/>
            <person name="Zarowiecki M."/>
            <person name="Holroyd N."/>
            <person name="Garciarrubio A."/>
            <person name="Sanchez-Flores A."/>
            <person name="Brooks K.L."/>
            <person name="Tracey A."/>
            <person name="Bobes R.J."/>
            <person name="Fragoso G."/>
            <person name="Sciutto E."/>
            <person name="Aslett M."/>
            <person name="Beasley H."/>
            <person name="Bennett H.M."/>
            <person name="Cai J."/>
            <person name="Camicia F."/>
            <person name="Clark R."/>
            <person name="Cucher M."/>
            <person name="De Silva N."/>
            <person name="Day T.A."/>
            <person name="Deplazes P."/>
            <person name="Estrada K."/>
            <person name="Fernandez C."/>
            <person name="Holland P.W."/>
            <person name="Hou J."/>
            <person name="Hu S."/>
            <person name="Huckvale T."/>
            <person name="Hung S.S."/>
            <person name="Kamenetzky L."/>
            <person name="Keane J.A."/>
            <person name="Kiss F."/>
            <person name="Koziol U."/>
            <person name="Lambert O."/>
            <person name="Liu K."/>
            <person name="Luo X."/>
            <person name="Luo Y."/>
            <person name="Macchiaroli N."/>
            <person name="Nichol S."/>
            <person name="Paps J."/>
            <person name="Parkinson J."/>
            <person name="Pouchkina-Stantcheva N."/>
            <person name="Riddiford N."/>
            <person name="Rosenzvit M."/>
            <person name="Salinas G."/>
            <person name="Wasmuth J.D."/>
            <person name="Zamanian M."/>
            <person name="Zheng Y."/>
            <person name="Cai X."/>
            <person name="Soberon X."/>
            <person name="Olson P.D."/>
            <person name="Laclette J.P."/>
            <person name="Brehm K."/>
            <person name="Berriman M."/>
            <person name="Garciarrubio A."/>
            <person name="Bobes R.J."/>
            <person name="Fragoso G."/>
            <person name="Sanchez-Flores A."/>
            <person name="Estrada K."/>
            <person name="Cevallos M.A."/>
            <person name="Morett E."/>
            <person name="Gonzalez V."/>
            <person name="Portillo T."/>
            <person name="Ochoa-Leyva A."/>
            <person name="Jose M.V."/>
            <person name="Sciutto E."/>
            <person name="Landa A."/>
            <person name="Jimenez L."/>
            <person name="Valdes V."/>
            <person name="Carrero J.C."/>
            <person name="Larralde C."/>
            <person name="Morales-Montor J."/>
            <person name="Limon-Lason J."/>
            <person name="Soberon X."/>
            <person name="Laclette J.P."/>
        </authorList>
    </citation>
    <scope>NUCLEOTIDE SEQUENCE [LARGE SCALE GENOMIC DNA]</scope>
</reference>
<accession>A0A068WMP6</accession>